<organism evidence="1 2">
    <name type="scientific">Funneliformis geosporum</name>
    <dbReference type="NCBI Taxonomy" id="1117311"/>
    <lineage>
        <taxon>Eukaryota</taxon>
        <taxon>Fungi</taxon>
        <taxon>Fungi incertae sedis</taxon>
        <taxon>Mucoromycota</taxon>
        <taxon>Glomeromycotina</taxon>
        <taxon>Glomeromycetes</taxon>
        <taxon>Glomerales</taxon>
        <taxon>Glomeraceae</taxon>
        <taxon>Funneliformis</taxon>
    </lineage>
</organism>
<evidence type="ECO:0000313" key="1">
    <source>
        <dbReference type="EMBL" id="CAI2181397.1"/>
    </source>
</evidence>
<keyword evidence="2" id="KW-1185">Reference proteome</keyword>
<gene>
    <name evidence="1" type="ORF">FWILDA_LOCUS10065</name>
</gene>
<comment type="caution">
    <text evidence="1">The sequence shown here is derived from an EMBL/GenBank/DDBJ whole genome shotgun (WGS) entry which is preliminary data.</text>
</comment>
<proteinExistence type="predicted"/>
<dbReference type="Proteomes" id="UP001153678">
    <property type="component" value="Unassembled WGS sequence"/>
</dbReference>
<evidence type="ECO:0000313" key="2">
    <source>
        <dbReference type="Proteomes" id="UP001153678"/>
    </source>
</evidence>
<accession>A0A9W4STV4</accession>
<protein>
    <submittedName>
        <fullName evidence="1">8466_t:CDS:1</fullName>
    </submittedName>
</protein>
<name>A0A9W4STV4_9GLOM</name>
<dbReference type="AlphaFoldDB" id="A0A9W4STV4"/>
<dbReference type="EMBL" id="CAMKVN010002508">
    <property type="protein sequence ID" value="CAI2181397.1"/>
    <property type="molecule type" value="Genomic_DNA"/>
</dbReference>
<dbReference type="OrthoDB" id="2443838at2759"/>
<reference evidence="1" key="1">
    <citation type="submission" date="2022-08" db="EMBL/GenBank/DDBJ databases">
        <authorList>
            <person name="Kallberg Y."/>
            <person name="Tangrot J."/>
            <person name="Rosling A."/>
        </authorList>
    </citation>
    <scope>NUCLEOTIDE SEQUENCE</scope>
    <source>
        <strain evidence="1">Wild A</strain>
    </source>
</reference>
<sequence length="132" mass="15524">MTTELDLLIKSYFENDLKSIWRKRYLTFLSNFLIEEEEHDNGIKSIRGVVLFMAWSIVSQHCNSRSSALERVSSFSRYGKRIPEEESFWDCVRIERVLMIRETKTVIPVIEENEMPSPSVVMGHIGTYSWDI</sequence>